<evidence type="ECO:0000256" key="1">
    <source>
        <dbReference type="ARBA" id="ARBA00001947"/>
    </source>
</evidence>
<evidence type="ECO:0000256" key="10">
    <source>
        <dbReference type="PROSITE-ProRule" id="PRU00236"/>
    </source>
</evidence>
<dbReference type="GO" id="GO:0003714">
    <property type="term" value="F:transcription corepressor activity"/>
    <property type="evidence" value="ECO:0007669"/>
    <property type="project" value="TreeGrafter"/>
</dbReference>
<reference evidence="13" key="2">
    <citation type="submission" date="2017-03" db="EMBL/GenBank/DDBJ databases">
        <authorList>
            <person name="Afonso C.L."/>
            <person name="Miller P.J."/>
            <person name="Scott M.A."/>
            <person name="Spackman E."/>
            <person name="Goraichik I."/>
            <person name="Dimitrov K.M."/>
            <person name="Suarez D.L."/>
            <person name="Swayne D.E."/>
        </authorList>
    </citation>
    <scope>NUCLEOTIDE SEQUENCE</scope>
    <source>
        <strain evidence="13">C58006_g1</strain>
    </source>
</reference>
<evidence type="ECO:0000313" key="13">
    <source>
        <dbReference type="EMBL" id="ARW29617.1"/>
    </source>
</evidence>
<evidence type="ECO:0000256" key="8">
    <source>
        <dbReference type="ARBA" id="ARBA00023027"/>
    </source>
</evidence>
<comment type="similarity">
    <text evidence="3">Belongs to the sirtuin family. Class I subfamily.</text>
</comment>
<dbReference type="PROSITE" id="PS50305">
    <property type="entry name" value="SIRTUIN"/>
    <property type="match status" value="1"/>
</dbReference>
<feature type="compositionally biased region" description="Acidic residues" evidence="11">
    <location>
        <begin position="475"/>
        <end position="486"/>
    </location>
</feature>
<dbReference type="InterPro" id="IPR050134">
    <property type="entry name" value="NAD-dep_sirtuin_deacylases"/>
</dbReference>
<dbReference type="SUPFAM" id="SSF52467">
    <property type="entry name" value="DHS-like NAD/FAD-binding domain"/>
    <property type="match status" value="1"/>
</dbReference>
<evidence type="ECO:0000256" key="3">
    <source>
        <dbReference type="ARBA" id="ARBA00006924"/>
    </source>
</evidence>
<dbReference type="InterPro" id="IPR029035">
    <property type="entry name" value="DHS-like_NAD/FAD-binding_dom"/>
</dbReference>
<feature type="compositionally biased region" description="Acidic residues" evidence="11">
    <location>
        <begin position="82"/>
        <end position="93"/>
    </location>
</feature>
<evidence type="ECO:0000256" key="2">
    <source>
        <dbReference type="ARBA" id="ARBA00004123"/>
    </source>
</evidence>
<feature type="region of interest" description="Disordered" evidence="11">
    <location>
        <begin position="1"/>
        <end position="96"/>
    </location>
</feature>
<feature type="binding site" evidence="10">
    <location>
        <position position="316"/>
    </location>
    <ligand>
        <name>Zn(2+)</name>
        <dbReference type="ChEBI" id="CHEBI:29105"/>
    </ligand>
</feature>
<dbReference type="PANTHER" id="PTHR11085">
    <property type="entry name" value="NAD-DEPENDENT PROTEIN DEACYLASE SIRTUIN-5, MITOCHONDRIAL-RELATED"/>
    <property type="match status" value="1"/>
</dbReference>
<keyword evidence="7 10" id="KW-0862">Zinc</keyword>
<dbReference type="EMBL" id="KY705391">
    <property type="protein sequence ID" value="ARW29617.1"/>
    <property type="molecule type" value="mRNA"/>
</dbReference>
<evidence type="ECO:0000256" key="11">
    <source>
        <dbReference type="SAM" id="MobiDB-lite"/>
    </source>
</evidence>
<feature type="binding site" evidence="10">
    <location>
        <position position="313"/>
    </location>
    <ligand>
        <name>Zn(2+)</name>
        <dbReference type="ChEBI" id="CHEBI:29105"/>
    </ligand>
</feature>
<organism evidence="13">
    <name type="scientific">Corythucha ciliata</name>
    <name type="common">Sycamore lace bug</name>
    <name type="synonym">Tingis ciliata</name>
    <dbReference type="NCBI Taxonomy" id="369451"/>
    <lineage>
        <taxon>Eukaryota</taxon>
        <taxon>Metazoa</taxon>
        <taxon>Ecdysozoa</taxon>
        <taxon>Arthropoda</taxon>
        <taxon>Hexapoda</taxon>
        <taxon>Insecta</taxon>
        <taxon>Pterygota</taxon>
        <taxon>Neoptera</taxon>
        <taxon>Paraneoptera</taxon>
        <taxon>Hemiptera</taxon>
        <taxon>Heteroptera</taxon>
        <taxon>Panheteroptera</taxon>
        <taxon>Cimicomorpha</taxon>
        <taxon>Tingidae</taxon>
        <taxon>Corythucha</taxon>
    </lineage>
</organism>
<dbReference type="InterPro" id="IPR003000">
    <property type="entry name" value="Sirtuin"/>
</dbReference>
<dbReference type="GO" id="GO:0005654">
    <property type="term" value="C:nucleoplasm"/>
    <property type="evidence" value="ECO:0007669"/>
    <property type="project" value="TreeGrafter"/>
</dbReference>
<keyword evidence="6 10" id="KW-0479">Metal-binding</keyword>
<sequence>MEMLERVVIFDSDFEHSPKRARLDMEESSDKSKFNDDHHRPSVDDTATTVQIGDDKEIPSSSEPNVKEKPGNVSTESGATGDGDDEEDDDDDAASTVSNVSDVSLMSDMSGQEWKPVNANIVHVMAWIQKQMIKGINPRKVFSQIIGDCSMIPDFVSDHALWNIIMAYLTDEPPRRSRLPSVTSLDDVISLLKKSNKILVLTGAGVSVSCGIPDFRSKDGVYARLAVDFPDLPDPQAMFDIKYFRKDPRPFFKFAKEMYPGQFRPSPCHRFIKMLEKHKKLLRNYTQNIDTLEKVAGIENVIECHGSFATASCTQCGHKVPCDDIKAEVLEQEIPYCKKCPVVPEEGSQRGVMKPDIVFFGEGLPESFHEAVARDKDECDLLIVIGSSLKVRPVALIPNSLPSRVPQILINRERLPHKNFDVELLGDSDVIVDHLCKILGEEWKDICWRDNVLSDVTSQLPPAVDYRSDVSSFGDSDDDEDEDAESNDNTSPQSTSGVDDSADKSPSAAVKCQKIGKRHIPGDDTSRHISLESSRDSGIGESSNSSHEGGSPNPSTAPMPDNCYYCLAKRRYIFPGAEVQGLPNFLVNTV</sequence>
<keyword evidence="9" id="KW-0539">Nucleus</keyword>
<dbReference type="GO" id="GO:0017136">
    <property type="term" value="F:histone deacetylase activity, NAD-dependent"/>
    <property type="evidence" value="ECO:0007669"/>
    <property type="project" value="TreeGrafter"/>
</dbReference>
<feature type="compositionally biased region" description="Basic and acidic residues" evidence="11">
    <location>
        <begin position="520"/>
        <end position="535"/>
    </location>
</feature>
<feature type="compositionally biased region" description="Low complexity" evidence="11">
    <location>
        <begin position="536"/>
        <end position="551"/>
    </location>
</feature>
<dbReference type="GO" id="GO:0002039">
    <property type="term" value="F:p53 binding"/>
    <property type="evidence" value="ECO:0007669"/>
    <property type="project" value="TreeGrafter"/>
</dbReference>
<dbReference type="Gene3D" id="3.30.1600.10">
    <property type="entry name" value="SIR2/SIRT2 'Small Domain"/>
    <property type="match status" value="1"/>
</dbReference>
<dbReference type="AlphaFoldDB" id="A0A1Z1JN49"/>
<accession>A0A1Z1JN49</accession>
<evidence type="ECO:0000256" key="9">
    <source>
        <dbReference type="ARBA" id="ARBA00023242"/>
    </source>
</evidence>
<evidence type="ECO:0000256" key="4">
    <source>
        <dbReference type="ARBA" id="ARBA00012928"/>
    </source>
</evidence>
<dbReference type="SMR" id="A0A1Z1JN49"/>
<feature type="active site" description="Proton acceptor" evidence="10">
    <location>
        <position position="305"/>
    </location>
</feature>
<dbReference type="InterPro" id="IPR026590">
    <property type="entry name" value="Ssirtuin_cat_dom"/>
</dbReference>
<dbReference type="InterPro" id="IPR026591">
    <property type="entry name" value="Sirtuin_cat_small_dom_sf"/>
</dbReference>
<proteinExistence type="evidence at transcript level"/>
<evidence type="ECO:0000259" key="12">
    <source>
        <dbReference type="PROSITE" id="PS50305"/>
    </source>
</evidence>
<feature type="compositionally biased region" description="Basic and acidic residues" evidence="11">
    <location>
        <begin position="13"/>
        <end position="43"/>
    </location>
</feature>
<dbReference type="CDD" id="cd01408">
    <property type="entry name" value="SIRT1"/>
    <property type="match status" value="1"/>
</dbReference>
<evidence type="ECO:0000256" key="5">
    <source>
        <dbReference type="ARBA" id="ARBA00022679"/>
    </source>
</evidence>
<feature type="region of interest" description="Disordered" evidence="11">
    <location>
        <begin position="464"/>
        <end position="558"/>
    </location>
</feature>
<reference evidence="13" key="1">
    <citation type="journal article" date="2017" name="Sci. Rep.">
        <title>Understanding the mechanisms of dormancy in an invasive alien Sycamore lace bug, Corythucha ciliata through transcript and metabolite profiling.</title>
        <authorList>
            <person name="Li F.Q."/>
            <person name="Fu N.N."/>
            <person name="Qu C."/>
            <person name="Wang R."/>
            <person name="Xu Y.H."/>
            <person name="Luo C."/>
        </authorList>
    </citation>
    <scope>NUCLEOTIDE SEQUENCE</scope>
    <source>
        <strain evidence="13">C58006_g1</strain>
    </source>
</reference>
<feature type="compositionally biased region" description="Polar residues" evidence="11">
    <location>
        <begin position="489"/>
        <end position="498"/>
    </location>
</feature>
<dbReference type="FunFam" id="3.30.1600.10:FF:000013">
    <property type="entry name" value="NAD-dependent protein deacetylase sirtuin-1"/>
    <property type="match status" value="1"/>
</dbReference>
<feature type="binding site" evidence="10">
    <location>
        <position position="337"/>
    </location>
    <ligand>
        <name>Zn(2+)</name>
        <dbReference type="ChEBI" id="CHEBI:29105"/>
    </ligand>
</feature>
<evidence type="ECO:0000256" key="6">
    <source>
        <dbReference type="ARBA" id="ARBA00022723"/>
    </source>
</evidence>
<evidence type="ECO:0000256" key="7">
    <source>
        <dbReference type="ARBA" id="ARBA00022833"/>
    </source>
</evidence>
<dbReference type="GO" id="GO:0005637">
    <property type="term" value="C:nuclear inner membrane"/>
    <property type="evidence" value="ECO:0007669"/>
    <property type="project" value="TreeGrafter"/>
</dbReference>
<keyword evidence="5" id="KW-0808">Transferase</keyword>
<dbReference type="GO" id="GO:0070403">
    <property type="term" value="F:NAD+ binding"/>
    <property type="evidence" value="ECO:0007669"/>
    <property type="project" value="InterPro"/>
</dbReference>
<feature type="binding site" evidence="10">
    <location>
        <position position="340"/>
    </location>
    <ligand>
        <name>Zn(2+)</name>
        <dbReference type="ChEBI" id="CHEBI:29105"/>
    </ligand>
</feature>
<dbReference type="EC" id="2.3.1.286" evidence="4"/>
<dbReference type="Pfam" id="PF02146">
    <property type="entry name" value="SIR2"/>
    <property type="match status" value="1"/>
</dbReference>
<dbReference type="GO" id="GO:0046872">
    <property type="term" value="F:metal ion binding"/>
    <property type="evidence" value="ECO:0007669"/>
    <property type="project" value="UniProtKB-KW"/>
</dbReference>
<name>A0A1Z1JN49_CORCT</name>
<dbReference type="PANTHER" id="PTHR11085:SF9">
    <property type="entry name" value="NAD-DEPENDENT PROTEIN DEACETYLASE SIRTUIN-1"/>
    <property type="match status" value="1"/>
</dbReference>
<protein>
    <recommendedName>
        <fullName evidence="4">protein acetyllysine N-acetyltransferase</fullName>
        <ecNumber evidence="4">2.3.1.286</ecNumber>
    </recommendedName>
</protein>
<keyword evidence="8" id="KW-0520">NAD</keyword>
<comment type="subcellular location">
    <subcellularLocation>
        <location evidence="2">Nucleus</location>
    </subcellularLocation>
</comment>
<dbReference type="Gene3D" id="3.40.50.1220">
    <property type="entry name" value="TPP-binding domain"/>
    <property type="match status" value="1"/>
</dbReference>
<comment type="cofactor">
    <cofactor evidence="1">
        <name>Zn(2+)</name>
        <dbReference type="ChEBI" id="CHEBI:29105"/>
    </cofactor>
</comment>
<feature type="domain" description="Deacetylase sirtuin-type" evidence="12">
    <location>
        <begin position="178"/>
        <end position="442"/>
    </location>
</feature>
<dbReference type="GO" id="GO:0033553">
    <property type="term" value="C:rDNA heterochromatin"/>
    <property type="evidence" value="ECO:0007669"/>
    <property type="project" value="TreeGrafter"/>
</dbReference>